<dbReference type="InterPro" id="IPR006054">
    <property type="entry name" value="DnaQ"/>
</dbReference>
<dbReference type="FunFam" id="3.30.420.10:FF:000045">
    <property type="entry name" value="3'-5' exonuclease DinG"/>
    <property type="match status" value="1"/>
</dbReference>
<dbReference type="SUPFAM" id="SSF53098">
    <property type="entry name" value="Ribonuclease H-like"/>
    <property type="match status" value="1"/>
</dbReference>
<keyword evidence="4" id="KW-0269">Exonuclease</keyword>
<evidence type="ECO:0000259" key="3">
    <source>
        <dbReference type="PROSITE" id="PS50164"/>
    </source>
</evidence>
<evidence type="ECO:0000256" key="1">
    <source>
        <dbReference type="ARBA" id="ARBA00025483"/>
    </source>
</evidence>
<keyword evidence="4" id="KW-0378">Hydrolase</keyword>
<dbReference type="SMART" id="SM00465">
    <property type="entry name" value="GIYc"/>
    <property type="match status" value="1"/>
</dbReference>
<dbReference type="Pfam" id="PF01541">
    <property type="entry name" value="GIY-YIG"/>
    <property type="match status" value="1"/>
</dbReference>
<reference evidence="5" key="1">
    <citation type="journal article" date="2017" name="Proc. Natl. Acad. Sci. U.S.A.">
        <title>Simulation of Deepwater Horizon oil plume reveals substrate specialization within a complex community of hydrocarbon-degraders.</title>
        <authorList>
            <person name="Hu P."/>
            <person name="Dubinsky E.A."/>
            <person name="Probst A.J."/>
            <person name="Wang J."/>
            <person name="Sieber C.M.K."/>
            <person name="Tom L.M."/>
            <person name="Gardinali P."/>
            <person name="Banfield J.F."/>
            <person name="Atlas R.M."/>
            <person name="Andersen G.L."/>
        </authorList>
    </citation>
    <scope>NUCLEOTIDE SEQUENCE [LARGE SCALE GENOMIC DNA]</scope>
</reference>
<organism evidence="4 5">
    <name type="scientific">Nonlabens dokdonensis</name>
    <dbReference type="NCBI Taxonomy" id="328515"/>
    <lineage>
        <taxon>Bacteria</taxon>
        <taxon>Pseudomonadati</taxon>
        <taxon>Bacteroidota</taxon>
        <taxon>Flavobacteriia</taxon>
        <taxon>Flavobacteriales</taxon>
        <taxon>Flavobacteriaceae</taxon>
        <taxon>Nonlabens</taxon>
    </lineage>
</organism>
<dbReference type="InterPro" id="IPR036397">
    <property type="entry name" value="RNaseH_sf"/>
</dbReference>
<dbReference type="InterPro" id="IPR047296">
    <property type="entry name" value="GIY-YIG_UvrC_Cho"/>
</dbReference>
<dbReference type="GO" id="GO:0006289">
    <property type="term" value="P:nucleotide-excision repair"/>
    <property type="evidence" value="ECO:0007669"/>
    <property type="project" value="InterPro"/>
</dbReference>
<dbReference type="AlphaFoldDB" id="A0A1Z8ANU3"/>
<proteinExistence type="predicted"/>
<dbReference type="PANTHER" id="PTHR30231:SF41">
    <property type="entry name" value="DNA POLYMERASE III SUBUNIT EPSILON"/>
    <property type="match status" value="1"/>
</dbReference>
<dbReference type="Pfam" id="PF00929">
    <property type="entry name" value="RNase_T"/>
    <property type="match status" value="1"/>
</dbReference>
<comment type="caution">
    <text evidence="4">The sequence shown here is derived from an EMBL/GenBank/DDBJ whole genome shotgun (WGS) entry which is preliminary data.</text>
</comment>
<accession>A0A1Z8ANU3</accession>
<evidence type="ECO:0000313" key="4">
    <source>
        <dbReference type="EMBL" id="OUS12000.1"/>
    </source>
</evidence>
<dbReference type="PROSITE" id="PS50164">
    <property type="entry name" value="GIY_YIG"/>
    <property type="match status" value="1"/>
</dbReference>
<dbReference type="InterPro" id="IPR000305">
    <property type="entry name" value="GIY-YIG_endonuc"/>
</dbReference>
<dbReference type="Gene3D" id="3.40.1440.10">
    <property type="entry name" value="GIY-YIG endonuclease"/>
    <property type="match status" value="1"/>
</dbReference>
<dbReference type="InterPro" id="IPR013520">
    <property type="entry name" value="Ribonucl_H"/>
</dbReference>
<dbReference type="GO" id="GO:0003677">
    <property type="term" value="F:DNA binding"/>
    <property type="evidence" value="ECO:0007669"/>
    <property type="project" value="InterPro"/>
</dbReference>
<dbReference type="PANTHER" id="PTHR30231">
    <property type="entry name" value="DNA POLYMERASE III SUBUNIT EPSILON"/>
    <property type="match status" value="1"/>
</dbReference>
<keyword evidence="4" id="KW-0540">Nuclease</keyword>
<dbReference type="InterPro" id="IPR035901">
    <property type="entry name" value="GIY-YIG_endonuc_sf"/>
</dbReference>
<feature type="domain" description="GIY-YIG" evidence="3">
    <location>
        <begin position="195"/>
        <end position="271"/>
    </location>
</feature>
<dbReference type="RefSeq" id="WP_303687432.1">
    <property type="nucleotide sequence ID" value="NZ_CAJXYO010000089.1"/>
</dbReference>
<dbReference type="NCBIfam" id="TIGR00573">
    <property type="entry name" value="dnaq"/>
    <property type="match status" value="1"/>
</dbReference>
<evidence type="ECO:0000313" key="5">
    <source>
        <dbReference type="Proteomes" id="UP000196102"/>
    </source>
</evidence>
<gene>
    <name evidence="4" type="ORF">A9Q93_10715</name>
</gene>
<sequence length="427" mass="48621">MYAIVDVETTGGKYNEEGITEIAIYKFDGHEIVDRFASLVNPEKEIQPFVVKLTGINNAMLKRAPKFFEVAKRIIEITEGTTLVAHNAEFDHRMLRLEFERLGYTYIKPTLCTVELAQSLLPEQESFNLGKLTKALGIPITDRHRATGDALATVKLFQLLLQKNINKNIISKSLKHHKPLKIQPNLKELLDDLPNSTGVFYIYNKDNEIIYICKSKNIKRRVTQLFTGSNNKSKTIQRTVTHVTFEKTGSQLISILKEYIEVRKHKPPLNGKPKKSNFSHGLYALQHKNGKTSTSLHVKPVKSDPDYLITFSSHKSGLTFLEKQLEELDINDSTKATEILIEKVQNLYMIKNNSKVIVDRGREASERSVILIENGKVLGYAYVNLRIQMTDVKMLKSLLTPLDSTAQITHIISSYLIHKRVHQVIDL</sequence>
<dbReference type="EMBL" id="MAAX01000168">
    <property type="protein sequence ID" value="OUS12000.1"/>
    <property type="molecule type" value="Genomic_DNA"/>
</dbReference>
<comment type="function">
    <text evidence="1">DNA polymerase III is a complex, multichain enzyme responsible for most of the replicative synthesis in bacteria. The epsilon subunit contain the editing function and is a proofreading 3'-5' exonuclease.</text>
</comment>
<dbReference type="GO" id="GO:0045004">
    <property type="term" value="P:DNA replication proofreading"/>
    <property type="evidence" value="ECO:0007669"/>
    <property type="project" value="TreeGrafter"/>
</dbReference>
<dbReference type="Proteomes" id="UP000196102">
    <property type="component" value="Unassembled WGS sequence"/>
</dbReference>
<comment type="subunit">
    <text evidence="2">DNA polymerase III contains a core (composed of alpha, epsilon and theta chains) that associates with a tau subunit. This core dimerizes to form the POLIII' complex. PolIII' associates with the gamma complex (composed of gamma, delta, delta', psi and chi chains) and with the beta chain to form the complete DNA polymerase III complex.</text>
</comment>
<name>A0A1Z8ANU3_9FLAO</name>
<dbReference type="SUPFAM" id="SSF82771">
    <property type="entry name" value="GIY-YIG endonuclease"/>
    <property type="match status" value="1"/>
</dbReference>
<dbReference type="Gene3D" id="3.30.420.10">
    <property type="entry name" value="Ribonuclease H-like superfamily/Ribonuclease H"/>
    <property type="match status" value="1"/>
</dbReference>
<dbReference type="InterPro" id="IPR012337">
    <property type="entry name" value="RNaseH-like_sf"/>
</dbReference>
<dbReference type="GO" id="GO:0003887">
    <property type="term" value="F:DNA-directed DNA polymerase activity"/>
    <property type="evidence" value="ECO:0007669"/>
    <property type="project" value="InterPro"/>
</dbReference>
<dbReference type="CDD" id="cd10434">
    <property type="entry name" value="GIY-YIG_UvrC_Cho"/>
    <property type="match status" value="1"/>
</dbReference>
<evidence type="ECO:0000256" key="2">
    <source>
        <dbReference type="ARBA" id="ARBA00026073"/>
    </source>
</evidence>
<dbReference type="CDD" id="cd06127">
    <property type="entry name" value="DEDDh"/>
    <property type="match status" value="1"/>
</dbReference>
<dbReference type="SMART" id="SM00479">
    <property type="entry name" value="EXOIII"/>
    <property type="match status" value="1"/>
</dbReference>
<dbReference type="GO" id="GO:0008408">
    <property type="term" value="F:3'-5' exonuclease activity"/>
    <property type="evidence" value="ECO:0007669"/>
    <property type="project" value="TreeGrafter"/>
</dbReference>
<dbReference type="GO" id="GO:0005829">
    <property type="term" value="C:cytosol"/>
    <property type="evidence" value="ECO:0007669"/>
    <property type="project" value="TreeGrafter"/>
</dbReference>
<protein>
    <submittedName>
        <fullName evidence="4">Exonuclease</fullName>
    </submittedName>
</protein>